<evidence type="ECO:0000313" key="3">
    <source>
        <dbReference type="Proteomes" id="UP001305779"/>
    </source>
</evidence>
<protein>
    <recommendedName>
        <fullName evidence="1">F-box domain-containing protein</fullName>
    </recommendedName>
</protein>
<dbReference type="SUPFAM" id="SSF52047">
    <property type="entry name" value="RNI-like"/>
    <property type="match status" value="1"/>
</dbReference>
<proteinExistence type="predicted"/>
<dbReference type="SUPFAM" id="SSF81383">
    <property type="entry name" value="F-box domain"/>
    <property type="match status" value="1"/>
</dbReference>
<accession>A0ABR0E4X1</accession>
<dbReference type="InterPro" id="IPR001810">
    <property type="entry name" value="F-box_dom"/>
</dbReference>
<reference evidence="2 3" key="1">
    <citation type="journal article" date="2023" name="G3 (Bethesda)">
        <title>A chromosome-level genome assembly of Zasmidium syzygii isolated from banana leaves.</title>
        <authorList>
            <person name="van Westerhoven A.C."/>
            <person name="Mehrabi R."/>
            <person name="Talebi R."/>
            <person name="Steentjes M.B.F."/>
            <person name="Corcolon B."/>
            <person name="Chong P.A."/>
            <person name="Kema G.H.J."/>
            <person name="Seidl M.F."/>
        </authorList>
    </citation>
    <scope>NUCLEOTIDE SEQUENCE [LARGE SCALE GENOMIC DNA]</scope>
    <source>
        <strain evidence="2 3">P124</strain>
    </source>
</reference>
<sequence>MTTNTTSNEEKPRLDTLPDEVLLRIAGNLIWTSDFANLRQTCRKLRGPSTEAYIKTFPSNTRSNPQQEIVQATRYVVESMITKYGFSSAWKARSVSTMVLQLPSSRKENRAFLEARDEIKVFEATSPSPVQIAFHMPSMERNLERCKQDLQRIRNQQSESIPLRSLLALFPKVTTLKLEHFEPLSPYVRTSWADIRRAVAQDITSLTLTDCQLSSGHLRLFLRTQPRLQRLTIYACDIIDDWTSVLVHILLHAKTQDVLENLFLSRDTLRQRGPSFLPEGVMSWRDRELQTRFKTRESSFLQANLVQANGILAVRRALEYVLRLWMGGEERVGEVVVEAMGESEREGAWDK</sequence>
<evidence type="ECO:0000313" key="2">
    <source>
        <dbReference type="EMBL" id="KAK4496379.1"/>
    </source>
</evidence>
<dbReference type="EMBL" id="JAXOVC010000010">
    <property type="protein sequence ID" value="KAK4496379.1"/>
    <property type="molecule type" value="Genomic_DNA"/>
</dbReference>
<feature type="domain" description="F-box" evidence="1">
    <location>
        <begin position="14"/>
        <end position="46"/>
    </location>
</feature>
<evidence type="ECO:0000259" key="1">
    <source>
        <dbReference type="Pfam" id="PF12937"/>
    </source>
</evidence>
<organism evidence="2 3">
    <name type="scientific">Zasmidium cellare</name>
    <name type="common">Wine cellar mold</name>
    <name type="synonym">Racodium cellare</name>
    <dbReference type="NCBI Taxonomy" id="395010"/>
    <lineage>
        <taxon>Eukaryota</taxon>
        <taxon>Fungi</taxon>
        <taxon>Dikarya</taxon>
        <taxon>Ascomycota</taxon>
        <taxon>Pezizomycotina</taxon>
        <taxon>Dothideomycetes</taxon>
        <taxon>Dothideomycetidae</taxon>
        <taxon>Mycosphaerellales</taxon>
        <taxon>Mycosphaerellaceae</taxon>
        <taxon>Zasmidium</taxon>
    </lineage>
</organism>
<comment type="caution">
    <text evidence="2">The sequence shown here is derived from an EMBL/GenBank/DDBJ whole genome shotgun (WGS) entry which is preliminary data.</text>
</comment>
<dbReference type="Gene3D" id="3.80.10.10">
    <property type="entry name" value="Ribonuclease Inhibitor"/>
    <property type="match status" value="1"/>
</dbReference>
<dbReference type="Pfam" id="PF12937">
    <property type="entry name" value="F-box-like"/>
    <property type="match status" value="1"/>
</dbReference>
<dbReference type="InterPro" id="IPR032675">
    <property type="entry name" value="LRR_dom_sf"/>
</dbReference>
<keyword evidence="3" id="KW-1185">Reference proteome</keyword>
<name>A0ABR0E4X1_ZASCE</name>
<dbReference type="InterPro" id="IPR036047">
    <property type="entry name" value="F-box-like_dom_sf"/>
</dbReference>
<dbReference type="Proteomes" id="UP001305779">
    <property type="component" value="Unassembled WGS sequence"/>
</dbReference>
<dbReference type="CDD" id="cd09917">
    <property type="entry name" value="F-box_SF"/>
    <property type="match status" value="1"/>
</dbReference>
<gene>
    <name evidence="2" type="ORF">PRZ48_012359</name>
</gene>